<proteinExistence type="predicted"/>
<accession>A0A0L0CCN0</accession>
<protein>
    <submittedName>
        <fullName evidence="2">Uncharacterized protein</fullName>
    </submittedName>
</protein>
<feature type="transmembrane region" description="Helical" evidence="1">
    <location>
        <begin position="41"/>
        <end position="61"/>
    </location>
</feature>
<gene>
    <name evidence="2" type="ORF">FF38_06106</name>
</gene>
<evidence type="ECO:0000256" key="1">
    <source>
        <dbReference type="SAM" id="Phobius"/>
    </source>
</evidence>
<keyword evidence="3" id="KW-1185">Reference proteome</keyword>
<evidence type="ECO:0000313" key="3">
    <source>
        <dbReference type="Proteomes" id="UP000037069"/>
    </source>
</evidence>
<keyword evidence="1" id="KW-0812">Transmembrane</keyword>
<organism evidence="2 3">
    <name type="scientific">Lucilia cuprina</name>
    <name type="common">Green bottle fly</name>
    <name type="synonym">Australian sheep blowfly</name>
    <dbReference type="NCBI Taxonomy" id="7375"/>
    <lineage>
        <taxon>Eukaryota</taxon>
        <taxon>Metazoa</taxon>
        <taxon>Ecdysozoa</taxon>
        <taxon>Arthropoda</taxon>
        <taxon>Hexapoda</taxon>
        <taxon>Insecta</taxon>
        <taxon>Pterygota</taxon>
        <taxon>Neoptera</taxon>
        <taxon>Endopterygota</taxon>
        <taxon>Diptera</taxon>
        <taxon>Brachycera</taxon>
        <taxon>Muscomorpha</taxon>
        <taxon>Oestroidea</taxon>
        <taxon>Calliphoridae</taxon>
        <taxon>Luciliinae</taxon>
        <taxon>Lucilia</taxon>
    </lineage>
</organism>
<keyword evidence="1" id="KW-1133">Transmembrane helix</keyword>
<sequence length="87" mass="10508">MNITWTGENWECSRSLDDDRTVAVMGEYAWQVFNRRRTDDVSYVVLLFFIVDVSLLFFFVLRRFFWLSWVFVSCDFWSWTTTSAGHK</sequence>
<dbReference type="AlphaFoldDB" id="A0A0L0CCN0"/>
<reference evidence="2 3" key="1">
    <citation type="journal article" date="2015" name="Nat. Commun.">
        <title>Lucilia cuprina genome unlocks parasitic fly biology to underpin future interventions.</title>
        <authorList>
            <person name="Anstead C.A."/>
            <person name="Korhonen P.K."/>
            <person name="Young N.D."/>
            <person name="Hall R.S."/>
            <person name="Jex A.R."/>
            <person name="Murali S.C."/>
            <person name="Hughes D.S."/>
            <person name="Lee S.F."/>
            <person name="Perry T."/>
            <person name="Stroehlein A.J."/>
            <person name="Ansell B.R."/>
            <person name="Breugelmans B."/>
            <person name="Hofmann A."/>
            <person name="Qu J."/>
            <person name="Dugan S."/>
            <person name="Lee S.L."/>
            <person name="Chao H."/>
            <person name="Dinh H."/>
            <person name="Han Y."/>
            <person name="Doddapaneni H.V."/>
            <person name="Worley K.C."/>
            <person name="Muzny D.M."/>
            <person name="Ioannidis P."/>
            <person name="Waterhouse R.M."/>
            <person name="Zdobnov E.M."/>
            <person name="James P.J."/>
            <person name="Bagnall N.H."/>
            <person name="Kotze A.C."/>
            <person name="Gibbs R.A."/>
            <person name="Richards S."/>
            <person name="Batterham P."/>
            <person name="Gasser R.B."/>
        </authorList>
    </citation>
    <scope>NUCLEOTIDE SEQUENCE [LARGE SCALE GENOMIC DNA]</scope>
    <source>
        <strain evidence="2 3">LS</strain>
        <tissue evidence="2">Full body</tissue>
    </source>
</reference>
<dbReference type="Proteomes" id="UP000037069">
    <property type="component" value="Unassembled WGS sequence"/>
</dbReference>
<comment type="caution">
    <text evidence="2">The sequence shown here is derived from an EMBL/GenBank/DDBJ whole genome shotgun (WGS) entry which is preliminary data.</text>
</comment>
<keyword evidence="1" id="KW-0472">Membrane</keyword>
<evidence type="ECO:0000313" key="2">
    <source>
        <dbReference type="EMBL" id="KNC30010.1"/>
    </source>
</evidence>
<dbReference type="EMBL" id="JRES01000589">
    <property type="protein sequence ID" value="KNC30010.1"/>
    <property type="molecule type" value="Genomic_DNA"/>
</dbReference>
<name>A0A0L0CCN0_LUCCU</name>